<dbReference type="AlphaFoldDB" id="A0A183HWP8"/>
<gene>
    <name evidence="1" type="ORF">OFLC_LOCUS11912</name>
</gene>
<evidence type="ECO:0000313" key="1">
    <source>
        <dbReference type="EMBL" id="VDO80324.1"/>
    </source>
</evidence>
<proteinExistence type="predicted"/>
<sequence length="62" mass="7163">MYSGNVKYGQIGKYQGRTYQCKLTTDPVQYLPDRIGALILLQLSFKQRTSILRLLSFLYGMI</sequence>
<evidence type="ECO:0000313" key="3">
    <source>
        <dbReference type="WBParaSite" id="OFLC_0001191001-mRNA-1"/>
    </source>
</evidence>
<dbReference type="WBParaSite" id="OFLC_0001191001-mRNA-1">
    <property type="protein sequence ID" value="OFLC_0001191001-mRNA-1"/>
    <property type="gene ID" value="OFLC_0001191001"/>
</dbReference>
<dbReference type="Proteomes" id="UP000267606">
    <property type="component" value="Unassembled WGS sequence"/>
</dbReference>
<organism evidence="3">
    <name type="scientific">Onchocerca flexuosa</name>
    <dbReference type="NCBI Taxonomy" id="387005"/>
    <lineage>
        <taxon>Eukaryota</taxon>
        <taxon>Metazoa</taxon>
        <taxon>Ecdysozoa</taxon>
        <taxon>Nematoda</taxon>
        <taxon>Chromadorea</taxon>
        <taxon>Rhabditida</taxon>
        <taxon>Spirurina</taxon>
        <taxon>Spiruromorpha</taxon>
        <taxon>Filarioidea</taxon>
        <taxon>Onchocercidae</taxon>
        <taxon>Onchocerca</taxon>
    </lineage>
</organism>
<reference evidence="1 2" key="2">
    <citation type="submission" date="2018-11" db="EMBL/GenBank/DDBJ databases">
        <authorList>
            <consortium name="Pathogen Informatics"/>
        </authorList>
    </citation>
    <scope>NUCLEOTIDE SEQUENCE [LARGE SCALE GENOMIC DNA]</scope>
</reference>
<keyword evidence="2" id="KW-1185">Reference proteome</keyword>
<reference evidence="3" key="1">
    <citation type="submission" date="2016-06" db="UniProtKB">
        <authorList>
            <consortium name="WormBaseParasite"/>
        </authorList>
    </citation>
    <scope>IDENTIFICATION</scope>
</reference>
<dbReference type="EMBL" id="UZAJ01017827">
    <property type="protein sequence ID" value="VDO80324.1"/>
    <property type="molecule type" value="Genomic_DNA"/>
</dbReference>
<protein>
    <submittedName>
        <fullName evidence="3">Transposase</fullName>
    </submittedName>
</protein>
<accession>A0A183HWP8</accession>
<name>A0A183HWP8_9BILA</name>
<evidence type="ECO:0000313" key="2">
    <source>
        <dbReference type="Proteomes" id="UP000267606"/>
    </source>
</evidence>